<dbReference type="Proteomes" id="UP000308001">
    <property type="component" value="Unassembled WGS sequence"/>
</dbReference>
<dbReference type="RefSeq" id="WP_138142766.1">
    <property type="nucleotide sequence ID" value="NZ_VBUF01000002.1"/>
</dbReference>
<dbReference type="Pfam" id="PF16226">
    <property type="entry name" value="DUF4885"/>
    <property type="match status" value="1"/>
</dbReference>
<dbReference type="EMBL" id="VBUF01000002">
    <property type="protein sequence ID" value="TLS72451.1"/>
    <property type="molecule type" value="Genomic_DNA"/>
</dbReference>
<name>A0A5R9H002_9BACT</name>
<accession>A0A5R9H002</accession>
<gene>
    <name evidence="1" type="ORF">FE246_03420</name>
</gene>
<proteinExistence type="predicted"/>
<organism evidence="1 2">
    <name type="scientific">Aliarcobacter thereius</name>
    <dbReference type="NCBI Taxonomy" id="544718"/>
    <lineage>
        <taxon>Bacteria</taxon>
        <taxon>Pseudomonadati</taxon>
        <taxon>Campylobacterota</taxon>
        <taxon>Epsilonproteobacteria</taxon>
        <taxon>Campylobacterales</taxon>
        <taxon>Arcobacteraceae</taxon>
        <taxon>Aliarcobacter</taxon>
    </lineage>
</organism>
<reference evidence="1 2" key="1">
    <citation type="submission" date="2019-05" db="EMBL/GenBank/DDBJ databases">
        <title>Arcobacter cibarius and Arcobacter thereius providing challenges in identification an antibiotic susceptibility and Quinolone resistance.</title>
        <authorList>
            <person name="Busch A."/>
            <person name="Hanel I."/>
            <person name="Hotzel H."/>
            <person name="Tomaso H."/>
        </authorList>
    </citation>
    <scope>NUCLEOTIDE SEQUENCE [LARGE SCALE GENOMIC DNA]</scope>
    <source>
        <strain evidence="1 2">17CS1191_2</strain>
    </source>
</reference>
<dbReference type="AlphaFoldDB" id="A0A5R9H002"/>
<comment type="caution">
    <text evidence="1">The sequence shown here is derived from an EMBL/GenBank/DDBJ whole genome shotgun (WGS) entry which is preliminary data.</text>
</comment>
<dbReference type="InterPro" id="IPR032617">
    <property type="entry name" value="DUF4885"/>
</dbReference>
<evidence type="ECO:0000313" key="1">
    <source>
        <dbReference type="EMBL" id="TLS72451.1"/>
    </source>
</evidence>
<protein>
    <submittedName>
        <fullName evidence="1">DUF4885 domain-containing protein</fullName>
    </submittedName>
</protein>
<evidence type="ECO:0000313" key="2">
    <source>
        <dbReference type="Proteomes" id="UP000308001"/>
    </source>
</evidence>
<sequence>MKINTAIQQFSSISGIKVTQSSNTIQSKNSEAINLDINTNTLNSLNLLSSLDKETFLKAKLNGYVNAEEKMVKDRLDEVYSKVNEENKKFTNPEQHIRDKYFSQASPYYIEGLSKTEREVASRHEIDYFKYGELRNISYIDPNIKDLSVVNGYVRELEEKAFNREAINTQFQQLLDKYGIEIPKDANITFTIEPYDFKVSVSGIEDKSLASLLEDVLNTADNSKELFSHIYKSANDENSQISKERNDKKSIFHEIKEKTGYDLRDLENVDGKFLTKDGTDILEIYKEAMIKSDKVPEEFKGIMYEHFAKKLDDLAKNGFENVPDLVLSIDYKNGSFYDVGQSENFGTGKTKWIEELKASKSQTLGEAFKNYRKDDVNLEDKQDIIREALNLNSNLKIEGKGLFDEYGTDDMGVIKLILMQKYLMRKEPSDADKEFYKLLKEFEDMKKE</sequence>